<dbReference type="Gene3D" id="1.20.1270.360">
    <property type="match status" value="1"/>
</dbReference>
<sequence length="151" mass="15598">MQRREVLKTVAGAVAAAMATSAAAAAQDHQHHHHDHGAMGGKSYAALIDSSSDCQKTGEACLAHCLVLLGQGDKEMAACAQSVSELLATCNALMKLALQGSKFTPAMAKVAADVCAACEKECRKHEKKHAECKACADSCAACLKECKAVAA</sequence>
<evidence type="ECO:0000313" key="3">
    <source>
        <dbReference type="Proteomes" id="UP000292136"/>
    </source>
</evidence>
<dbReference type="InterPro" id="IPR006311">
    <property type="entry name" value="TAT_signal"/>
</dbReference>
<reference evidence="2 3" key="1">
    <citation type="submission" date="2019-02" db="EMBL/GenBank/DDBJ databases">
        <title>Genomic Encyclopedia of Type Strains, Phase IV (KMG-IV): sequencing the most valuable type-strain genomes for metagenomic binning, comparative biology and taxonomic classification.</title>
        <authorList>
            <person name="Goeker M."/>
        </authorList>
    </citation>
    <scope>NUCLEOTIDE SEQUENCE [LARGE SCALE GENOMIC DNA]</scope>
    <source>
        <strain evidence="2 3">DSM 21223</strain>
    </source>
</reference>
<feature type="signal peptide" evidence="1">
    <location>
        <begin position="1"/>
        <end position="26"/>
    </location>
</feature>
<name>A0ABY0IT40_9RHOO</name>
<dbReference type="Proteomes" id="UP000292136">
    <property type="component" value="Unassembled WGS sequence"/>
</dbReference>
<dbReference type="InterPro" id="IPR005560">
    <property type="entry name" value="Csp_YhjQ"/>
</dbReference>
<accession>A0ABY0IT40</accession>
<dbReference type="PROSITE" id="PS51318">
    <property type="entry name" value="TAT"/>
    <property type="match status" value="1"/>
</dbReference>
<evidence type="ECO:0000313" key="2">
    <source>
        <dbReference type="EMBL" id="RZT90146.1"/>
    </source>
</evidence>
<keyword evidence="1" id="KW-0732">Signal</keyword>
<protein>
    <submittedName>
        <fullName evidence="2">Cys-rich four helix bundle protein (Predicted Tat secretion target)</fullName>
    </submittedName>
</protein>
<feature type="chain" id="PRO_5046524263" evidence="1">
    <location>
        <begin position="27"/>
        <end position="151"/>
    </location>
</feature>
<proteinExistence type="predicted"/>
<dbReference type="PANTHER" id="PTHR37310">
    <property type="entry name" value="CYTOPLASMIC PROTEIN-RELATED"/>
    <property type="match status" value="1"/>
</dbReference>
<dbReference type="RefSeq" id="WP_130458691.1">
    <property type="nucleotide sequence ID" value="NZ_SHKM01000001.1"/>
</dbReference>
<dbReference type="NCBIfam" id="TIGR04401">
    <property type="entry name" value="TAT_Cys_rich"/>
    <property type="match status" value="1"/>
</dbReference>
<dbReference type="EMBL" id="SHKM01000001">
    <property type="protein sequence ID" value="RZT90146.1"/>
    <property type="molecule type" value="Genomic_DNA"/>
</dbReference>
<dbReference type="Pfam" id="PF03860">
    <property type="entry name" value="Csp"/>
    <property type="match status" value="1"/>
</dbReference>
<keyword evidence="3" id="KW-1185">Reference proteome</keyword>
<dbReference type="InterPro" id="IPR030913">
    <property type="entry name" value="Csp1_Cys_rich"/>
</dbReference>
<gene>
    <name evidence="2" type="ORF">EV678_0957</name>
</gene>
<dbReference type="PANTHER" id="PTHR37310:SF1">
    <property type="entry name" value="CYTOPLASMIC PROTEIN"/>
    <property type="match status" value="1"/>
</dbReference>
<organism evidence="2 3">
    <name type="scientific">Azospira oryzae</name>
    <dbReference type="NCBI Taxonomy" id="146939"/>
    <lineage>
        <taxon>Bacteria</taxon>
        <taxon>Pseudomonadati</taxon>
        <taxon>Pseudomonadota</taxon>
        <taxon>Betaproteobacteria</taxon>
        <taxon>Rhodocyclales</taxon>
        <taxon>Rhodocyclaceae</taxon>
        <taxon>Azospira</taxon>
    </lineage>
</organism>
<comment type="caution">
    <text evidence="2">The sequence shown here is derived from an EMBL/GenBank/DDBJ whole genome shotgun (WGS) entry which is preliminary data.</text>
</comment>
<evidence type="ECO:0000256" key="1">
    <source>
        <dbReference type="SAM" id="SignalP"/>
    </source>
</evidence>